<name>A0A061ITV5_TRYRA</name>
<feature type="region of interest" description="Disordered" evidence="1">
    <location>
        <begin position="1"/>
        <end position="32"/>
    </location>
</feature>
<dbReference type="OrthoDB" id="252990at2759"/>
<protein>
    <submittedName>
        <fullName evidence="2">Uncharacterized protein</fullName>
    </submittedName>
</protein>
<proteinExistence type="predicted"/>
<sequence length="207" mass="22672">MNHHERRAASDDDGEGGGRRFTARRAGGPLLGPPHATLRAAFTAPVTATLTGHHDALTPAGHEGAAAFAALTALPKNVTHDGDDAHDAAAAEVHDTIFSLKKTQRPRCTSPMMQDEKSDASALPHALRRSLHQHLGVLRSVQRDTAAALEEATRLLLQERRWVMMRCTILYDRLQLLRRHHTTMMNRLQSVHGDAAAAHFLDTSRDV</sequence>
<comment type="caution">
    <text evidence="2">The sequence shown here is derived from an EMBL/GenBank/DDBJ whole genome shotgun (WGS) entry which is preliminary data.</text>
</comment>
<organism evidence="2 3">
    <name type="scientific">Trypanosoma rangeli SC58</name>
    <dbReference type="NCBI Taxonomy" id="429131"/>
    <lineage>
        <taxon>Eukaryota</taxon>
        <taxon>Discoba</taxon>
        <taxon>Euglenozoa</taxon>
        <taxon>Kinetoplastea</taxon>
        <taxon>Metakinetoplastina</taxon>
        <taxon>Trypanosomatida</taxon>
        <taxon>Trypanosomatidae</taxon>
        <taxon>Trypanosoma</taxon>
        <taxon>Herpetosoma</taxon>
    </lineage>
</organism>
<dbReference type="EMBL" id="AUPL01006912">
    <property type="protein sequence ID" value="ESL05440.1"/>
    <property type="molecule type" value="Genomic_DNA"/>
</dbReference>
<evidence type="ECO:0000313" key="3">
    <source>
        <dbReference type="Proteomes" id="UP000031737"/>
    </source>
</evidence>
<evidence type="ECO:0000256" key="1">
    <source>
        <dbReference type="SAM" id="MobiDB-lite"/>
    </source>
</evidence>
<keyword evidence="3" id="KW-1185">Reference proteome</keyword>
<gene>
    <name evidence="2" type="ORF">TRSC58_06912</name>
</gene>
<accession>A0A061ITV5</accession>
<dbReference type="Proteomes" id="UP000031737">
    <property type="component" value="Unassembled WGS sequence"/>
</dbReference>
<reference evidence="2 3" key="1">
    <citation type="submission" date="2013-07" db="EMBL/GenBank/DDBJ databases">
        <authorList>
            <person name="Stoco P.H."/>
            <person name="Wagner G."/>
            <person name="Gerber A."/>
            <person name="Zaha A."/>
            <person name="Thompson C."/>
            <person name="Bartholomeu D.C."/>
            <person name="Luckemeyer D.D."/>
            <person name="Bahia D."/>
            <person name="Loreto E."/>
            <person name="Prestes E.B."/>
            <person name="Lima F.M."/>
            <person name="Rodrigues-Luiz G."/>
            <person name="Vallejo G.A."/>
            <person name="Filho J.F."/>
            <person name="Monteiro K.M."/>
            <person name="Tyler K.M."/>
            <person name="de Almeida L.G."/>
            <person name="Ortiz M.F."/>
            <person name="Siervo M.A."/>
            <person name="de Moraes M.H."/>
            <person name="Cunha O.L."/>
            <person name="Mendonca-Neto R."/>
            <person name="Silva R."/>
            <person name="Teixeira S.M."/>
            <person name="Murta S.M."/>
            <person name="Sincero T.C."/>
            <person name="Mendes T.A."/>
            <person name="Urmenyi T.P."/>
            <person name="Silva V.G."/>
            <person name="da Rocha W.D."/>
            <person name="Andersson B."/>
            <person name="Romanha A.J."/>
            <person name="Steindel M."/>
            <person name="de Vasconcelos A.T."/>
            <person name="Grisard E.C."/>
        </authorList>
    </citation>
    <scope>NUCLEOTIDE SEQUENCE [LARGE SCALE GENOMIC DNA]</scope>
    <source>
        <strain evidence="2 3">SC58</strain>
    </source>
</reference>
<dbReference type="VEuPathDB" id="TriTrypDB:TRSC58_06912"/>
<evidence type="ECO:0000313" key="2">
    <source>
        <dbReference type="EMBL" id="ESL05440.1"/>
    </source>
</evidence>
<dbReference type="AlphaFoldDB" id="A0A061ITV5"/>